<organism evidence="2 3">
    <name type="scientific">Phytophthora oleae</name>
    <dbReference type="NCBI Taxonomy" id="2107226"/>
    <lineage>
        <taxon>Eukaryota</taxon>
        <taxon>Sar</taxon>
        <taxon>Stramenopiles</taxon>
        <taxon>Oomycota</taxon>
        <taxon>Peronosporomycetes</taxon>
        <taxon>Peronosporales</taxon>
        <taxon>Peronosporaceae</taxon>
        <taxon>Phytophthora</taxon>
    </lineage>
</organism>
<dbReference type="AlphaFoldDB" id="A0ABD3EUI5"/>
<dbReference type="Proteomes" id="UP001632037">
    <property type="component" value="Unassembled WGS sequence"/>
</dbReference>
<evidence type="ECO:0000313" key="2">
    <source>
        <dbReference type="EMBL" id="KAL3656680.1"/>
    </source>
</evidence>
<gene>
    <name evidence="2" type="ORF">V7S43_018460</name>
</gene>
<proteinExistence type="predicted"/>
<protein>
    <submittedName>
        <fullName evidence="2">Uncharacterized protein</fullName>
    </submittedName>
</protein>
<reference evidence="2 3" key="1">
    <citation type="submission" date="2024-09" db="EMBL/GenBank/DDBJ databases">
        <title>Genome sequencing and assembly of Phytophthora oleae, isolate VK10A, causative agent of rot of olive drupes.</title>
        <authorList>
            <person name="Conti Taguali S."/>
            <person name="Riolo M."/>
            <person name="La Spada F."/>
            <person name="Cacciola S.O."/>
            <person name="Dionisio G."/>
        </authorList>
    </citation>
    <scope>NUCLEOTIDE SEQUENCE [LARGE SCALE GENOMIC DNA]</scope>
    <source>
        <strain evidence="2 3">VK10A</strain>
    </source>
</reference>
<accession>A0ABD3EUI5</accession>
<evidence type="ECO:0000256" key="1">
    <source>
        <dbReference type="SAM" id="Coils"/>
    </source>
</evidence>
<name>A0ABD3EUI5_9STRA</name>
<keyword evidence="1" id="KW-0175">Coiled coil</keyword>
<evidence type="ECO:0000313" key="3">
    <source>
        <dbReference type="Proteomes" id="UP001632037"/>
    </source>
</evidence>
<keyword evidence="3" id="KW-1185">Reference proteome</keyword>
<feature type="coiled-coil region" evidence="1">
    <location>
        <begin position="109"/>
        <end position="143"/>
    </location>
</feature>
<comment type="caution">
    <text evidence="2">The sequence shown here is derived from an EMBL/GenBank/DDBJ whole genome shotgun (WGS) entry which is preliminary data.</text>
</comment>
<dbReference type="EMBL" id="JBIMZQ010000076">
    <property type="protein sequence ID" value="KAL3656680.1"/>
    <property type="molecule type" value="Genomic_DNA"/>
</dbReference>
<sequence length="190" mass="21907">MAIDRSRKRTRLAMVVVRSPTGQRAGEALLEDQRRIQMERRTRDANHVVVMASPEEVRTAQTTRQAAASPRTRASIAAQTQRRLLAYAYRARHILSHRSVVNHLSQARRSEMLSEVQRLKDEIQSLQAEIEVTTRSVESMERLAFHLERLTREFLPWEPNDGVRVVRDRPALREPLAMGTTQSEDEQEDS</sequence>